<keyword evidence="3" id="KW-1185">Reference proteome</keyword>
<evidence type="ECO:0000259" key="1">
    <source>
        <dbReference type="Pfam" id="PF18863"/>
    </source>
</evidence>
<name>A0A939K046_9BACT</name>
<dbReference type="EMBL" id="JAFMYU010000010">
    <property type="protein sequence ID" value="MBO0932093.1"/>
    <property type="molecule type" value="Genomic_DNA"/>
</dbReference>
<dbReference type="InterPro" id="IPR049503">
    <property type="entry name" value="AbiJ_NTD4"/>
</dbReference>
<dbReference type="AlphaFoldDB" id="A0A939K046"/>
<comment type="caution">
    <text evidence="2">The sequence shown here is derived from an EMBL/GenBank/DDBJ whole genome shotgun (WGS) entry which is preliminary data.</text>
</comment>
<dbReference type="RefSeq" id="WP_207336063.1">
    <property type="nucleotide sequence ID" value="NZ_JAFMYU010000010.1"/>
</dbReference>
<dbReference type="Pfam" id="PF18863">
    <property type="entry name" value="AbiJ_NTD4"/>
    <property type="match status" value="1"/>
</dbReference>
<dbReference type="Proteomes" id="UP000664795">
    <property type="component" value="Unassembled WGS sequence"/>
</dbReference>
<sequence>MSFSQIFGFKPIRQALQIDSMDEALRNGLWNCYYEKISNRRHVNYVSNQNYIRFSKQAWIDFFKQRTDEFQIDQYDAFIKNWFQKRAFWNELYEFIEFCVRKNQLIEIDFTIKCNNTLEREMSAYRFADGLLTRITSEVEIEAIDQATQSSLDRWKPVTEHVRAALTLFSDRQNPDYRNSVKESISAVEAACKLIAATDKATLSSALSTVEKKGLVHKDLKEGFKNLYGYTSDADGIRHALTENDRPVTFDEAKFMLVTCSAFTNYLQAHLPQL</sequence>
<evidence type="ECO:0000313" key="3">
    <source>
        <dbReference type="Proteomes" id="UP000664795"/>
    </source>
</evidence>
<feature type="domain" description="HEPN AbiJ-N-terminal" evidence="1">
    <location>
        <begin position="1"/>
        <end position="149"/>
    </location>
</feature>
<reference evidence="2 3" key="1">
    <citation type="submission" date="2021-03" db="EMBL/GenBank/DDBJ databases">
        <title>Fibrella sp. HMF5036 genome sequencing and assembly.</title>
        <authorList>
            <person name="Kang H."/>
            <person name="Kim H."/>
            <person name="Bae S."/>
            <person name="Joh K."/>
        </authorList>
    </citation>
    <scope>NUCLEOTIDE SEQUENCE [LARGE SCALE GENOMIC DNA]</scope>
    <source>
        <strain evidence="2 3">HMF5036</strain>
    </source>
</reference>
<proteinExistence type="predicted"/>
<organism evidence="2 3">
    <name type="scientific">Fibrella aquatilis</name>
    <dbReference type="NCBI Taxonomy" id="2817059"/>
    <lineage>
        <taxon>Bacteria</taxon>
        <taxon>Pseudomonadati</taxon>
        <taxon>Bacteroidota</taxon>
        <taxon>Cytophagia</taxon>
        <taxon>Cytophagales</taxon>
        <taxon>Spirosomataceae</taxon>
        <taxon>Fibrella</taxon>
    </lineage>
</organism>
<protein>
    <recommendedName>
        <fullName evidence="1">HEPN AbiJ-N-terminal domain-containing protein</fullName>
    </recommendedName>
</protein>
<accession>A0A939K046</accession>
<evidence type="ECO:0000313" key="2">
    <source>
        <dbReference type="EMBL" id="MBO0932093.1"/>
    </source>
</evidence>
<gene>
    <name evidence="2" type="ORF">J2I48_13865</name>
</gene>